<dbReference type="InterPro" id="IPR051091">
    <property type="entry name" value="O-Glucosyltr/Glycosyltrsf_90"/>
</dbReference>
<dbReference type="AlphaFoldDB" id="A0A1Y2FZ21"/>
<dbReference type="PANTHER" id="PTHR12203:SF118">
    <property type="entry name" value="BETA-1,2-XYLOSYLTRANSFERASE 1"/>
    <property type="match status" value="1"/>
</dbReference>
<proteinExistence type="predicted"/>
<reference evidence="2 3" key="1">
    <citation type="submission" date="2016-07" db="EMBL/GenBank/DDBJ databases">
        <title>Pervasive Adenine N6-methylation of Active Genes in Fungi.</title>
        <authorList>
            <consortium name="DOE Joint Genome Institute"/>
            <person name="Mondo S.J."/>
            <person name="Dannebaum R.O."/>
            <person name="Kuo R.C."/>
            <person name="Labutti K."/>
            <person name="Haridas S."/>
            <person name="Kuo A."/>
            <person name="Salamov A."/>
            <person name="Ahrendt S.R."/>
            <person name="Lipzen A."/>
            <person name="Sullivan W."/>
            <person name="Andreopoulos W.B."/>
            <person name="Clum A."/>
            <person name="Lindquist E."/>
            <person name="Daum C."/>
            <person name="Ramamoorthy G.K."/>
            <person name="Gryganskyi A."/>
            <person name="Culley D."/>
            <person name="Magnuson J.K."/>
            <person name="James T.Y."/>
            <person name="O'Malley M.A."/>
            <person name="Stajich J.E."/>
            <person name="Spatafora J.W."/>
            <person name="Visel A."/>
            <person name="Grigoriev I.V."/>
        </authorList>
    </citation>
    <scope>NUCLEOTIDE SEQUENCE [LARGE SCALE GENOMIC DNA]</scope>
    <source>
        <strain evidence="2 3">62-1032</strain>
    </source>
</reference>
<name>A0A1Y2FZ21_9BASI</name>
<dbReference type="InParanoid" id="A0A1Y2FZ21"/>
<dbReference type="OrthoDB" id="541052at2759"/>
<dbReference type="STRING" id="106004.A0A1Y2FZ21"/>
<feature type="domain" description="Glycosyl transferase CAP10" evidence="1">
    <location>
        <begin position="236"/>
        <end position="520"/>
    </location>
</feature>
<dbReference type="SMART" id="SM00672">
    <property type="entry name" value="CAP10"/>
    <property type="match status" value="1"/>
</dbReference>
<dbReference type="Proteomes" id="UP000193467">
    <property type="component" value="Unassembled WGS sequence"/>
</dbReference>
<accession>A0A1Y2FZ21</accession>
<dbReference type="PANTHER" id="PTHR12203">
    <property type="entry name" value="KDEL LYS-ASP-GLU-LEU CONTAINING - RELATED"/>
    <property type="match status" value="1"/>
</dbReference>
<sequence>TFNSNGHLIVEPVASFDAPPAPHPILTLIKRAERQWNRKVAKQSKTLKDAVVEYRRRYNRNPPRGFDKWWAYAKANRVILTDEYDQIHRDLQPFWALEPSDLIHRTKVMEDREETFTIQIADGKVTEEGEQAFLRRAKDLGDLMARFSSHVPDVNLTFTRHDQPACQLGWFHKEKMIELAELGEYFGPSEYVEESHGALSNWANGCPPDSPLRQIETELAAYTTDLSKKRSYIYDHTAAMDICQHPEIMPIHGFTSAPGTDAGPLVPLFTFAKTNIHSDVLVTPLEQYSDSYIGYDPDWDKKDFNKLMWRGSTTGVDFYVTNDWKASQRARLHFLTHELNGNRNVLVAEGEEAVIEEVIPIRNLNAAYMDVSFSGGPVQCDDETCTIMKKLIDFRETMGLHESYKYKYVMDVDGNGWSGRFHRLMSMKACVFKSTLFPEWYGDRVQPWVHYVPIKVDYSDLYDTMTFFRGGPDGKHGHDELGKKIGLAGKAWARDHWRKQDMAAYMFRLSLEWARLLHRGDNNGESLDFEYWP</sequence>
<evidence type="ECO:0000259" key="1">
    <source>
        <dbReference type="SMART" id="SM00672"/>
    </source>
</evidence>
<protein>
    <recommendedName>
        <fullName evidence="1">Glycosyl transferase CAP10 domain-containing protein</fullName>
    </recommendedName>
</protein>
<evidence type="ECO:0000313" key="2">
    <source>
        <dbReference type="EMBL" id="ORY89368.1"/>
    </source>
</evidence>
<gene>
    <name evidence="2" type="ORF">BCR35DRAFT_262526</name>
</gene>
<dbReference type="EMBL" id="MCGR01000006">
    <property type="protein sequence ID" value="ORY89368.1"/>
    <property type="molecule type" value="Genomic_DNA"/>
</dbReference>
<evidence type="ECO:0000313" key="3">
    <source>
        <dbReference type="Proteomes" id="UP000193467"/>
    </source>
</evidence>
<comment type="caution">
    <text evidence="2">The sequence shown here is derived from an EMBL/GenBank/DDBJ whole genome shotgun (WGS) entry which is preliminary data.</text>
</comment>
<dbReference type="Pfam" id="PF05686">
    <property type="entry name" value="Glyco_transf_90"/>
    <property type="match status" value="1"/>
</dbReference>
<dbReference type="InterPro" id="IPR006598">
    <property type="entry name" value="CAP10"/>
</dbReference>
<keyword evidence="3" id="KW-1185">Reference proteome</keyword>
<feature type="non-terminal residue" evidence="2">
    <location>
        <position position="1"/>
    </location>
</feature>
<organism evidence="2 3">
    <name type="scientific">Leucosporidium creatinivorum</name>
    <dbReference type="NCBI Taxonomy" id="106004"/>
    <lineage>
        <taxon>Eukaryota</taxon>
        <taxon>Fungi</taxon>
        <taxon>Dikarya</taxon>
        <taxon>Basidiomycota</taxon>
        <taxon>Pucciniomycotina</taxon>
        <taxon>Microbotryomycetes</taxon>
        <taxon>Leucosporidiales</taxon>
        <taxon>Leucosporidium</taxon>
    </lineage>
</organism>